<dbReference type="AlphaFoldDB" id="A0A249MVR5"/>
<gene>
    <name evidence="13" type="primary">gspG</name>
    <name evidence="13" type="ORF">CJD35_14230</name>
</gene>
<evidence type="ECO:0000256" key="1">
    <source>
        <dbReference type="ARBA" id="ARBA00004377"/>
    </source>
</evidence>
<proteinExistence type="inferred from homology"/>
<sequence>MVTLESVRAERVEALPFFRRKEQSFDRLRTNGEEGFGSARRSAEQGFTLVELMVVIVIIGLLATIVAINVIPATDTARVEKAKADIATIEQALEQYRLDNLTYPAGSDGLQALLNPPASLAQPQRYRRGGYIKKLPDDPWGRAYIYTVPGRKGAFDISSLGADGQPGGESENADIHSSEL</sequence>
<dbReference type="SUPFAM" id="SSF54523">
    <property type="entry name" value="Pili subunits"/>
    <property type="match status" value="1"/>
</dbReference>
<feature type="region of interest" description="Disordered" evidence="10">
    <location>
        <begin position="157"/>
        <end position="180"/>
    </location>
</feature>
<dbReference type="PANTHER" id="PTHR30093:SF44">
    <property type="entry name" value="TYPE II SECRETION SYSTEM CORE PROTEIN G"/>
    <property type="match status" value="1"/>
</dbReference>
<evidence type="ECO:0000256" key="9">
    <source>
        <dbReference type="ARBA" id="ARBA00023136"/>
    </source>
</evidence>
<dbReference type="NCBIfam" id="TIGR02532">
    <property type="entry name" value="IV_pilin_GFxxxE"/>
    <property type="match status" value="1"/>
</dbReference>
<dbReference type="Proteomes" id="UP000217141">
    <property type="component" value="Chromosome I"/>
</dbReference>
<dbReference type="Pfam" id="PF08334">
    <property type="entry name" value="T2SSG"/>
    <property type="match status" value="1"/>
</dbReference>
<reference evidence="13 14" key="1">
    <citation type="submission" date="2017-08" db="EMBL/GenBank/DDBJ databases">
        <title>Whole Genome Sequence of Sphingobium hydrophobicum C1: Insights into Adaption to the Electronic-waste Contaminated Sediment.</title>
        <authorList>
            <person name="Song D."/>
            <person name="Chen X."/>
            <person name="Xu M."/>
        </authorList>
    </citation>
    <scope>NUCLEOTIDE SEQUENCE [LARGE SCALE GENOMIC DNA]</scope>
    <source>
        <strain evidence="13 14">C1</strain>
    </source>
</reference>
<keyword evidence="4" id="KW-1003">Cell membrane</keyword>
<protein>
    <recommendedName>
        <fullName evidence="3">Type II secretion system core protein G</fullName>
    </recommendedName>
</protein>
<dbReference type="RefSeq" id="WP_095687169.1">
    <property type="nucleotide sequence ID" value="NZ_CP022745.1"/>
</dbReference>
<evidence type="ECO:0000256" key="7">
    <source>
        <dbReference type="ARBA" id="ARBA00022692"/>
    </source>
</evidence>
<evidence type="ECO:0000256" key="4">
    <source>
        <dbReference type="ARBA" id="ARBA00022475"/>
    </source>
</evidence>
<dbReference type="EMBL" id="CP022745">
    <property type="protein sequence ID" value="ASY45460.1"/>
    <property type="molecule type" value="Genomic_DNA"/>
</dbReference>
<dbReference type="Pfam" id="PF07963">
    <property type="entry name" value="N_methyl"/>
    <property type="match status" value="1"/>
</dbReference>
<feature type="transmembrane region" description="Helical" evidence="11">
    <location>
        <begin position="49"/>
        <end position="71"/>
    </location>
</feature>
<dbReference type="Gene3D" id="3.30.700.10">
    <property type="entry name" value="Glycoprotein, Type 4 Pilin"/>
    <property type="match status" value="1"/>
</dbReference>
<evidence type="ECO:0000313" key="13">
    <source>
        <dbReference type="EMBL" id="ASY45460.1"/>
    </source>
</evidence>
<evidence type="ECO:0000256" key="5">
    <source>
        <dbReference type="ARBA" id="ARBA00022481"/>
    </source>
</evidence>
<evidence type="ECO:0000256" key="11">
    <source>
        <dbReference type="SAM" id="Phobius"/>
    </source>
</evidence>
<keyword evidence="8 11" id="KW-1133">Transmembrane helix</keyword>
<accession>A0A249MVR5</accession>
<comment type="similarity">
    <text evidence="2">Belongs to the GSP G family.</text>
</comment>
<keyword evidence="9 11" id="KW-0472">Membrane</keyword>
<evidence type="ECO:0000256" key="3">
    <source>
        <dbReference type="ARBA" id="ARBA00020042"/>
    </source>
</evidence>
<evidence type="ECO:0000256" key="6">
    <source>
        <dbReference type="ARBA" id="ARBA00022519"/>
    </source>
</evidence>
<dbReference type="PRINTS" id="PR00813">
    <property type="entry name" value="BCTERIALGSPG"/>
</dbReference>
<evidence type="ECO:0000256" key="2">
    <source>
        <dbReference type="ARBA" id="ARBA00009984"/>
    </source>
</evidence>
<comment type="subcellular location">
    <subcellularLocation>
        <location evidence="1">Cell inner membrane</location>
        <topology evidence="1">Single-pass membrane protein</topology>
    </subcellularLocation>
</comment>
<keyword evidence="7 11" id="KW-0812">Transmembrane</keyword>
<dbReference type="InterPro" id="IPR012902">
    <property type="entry name" value="N_methyl_site"/>
</dbReference>
<feature type="domain" description="Type II secretion system protein GspG C-terminal" evidence="12">
    <location>
        <begin position="69"/>
        <end position="177"/>
    </location>
</feature>
<dbReference type="GO" id="GO:0005886">
    <property type="term" value="C:plasma membrane"/>
    <property type="evidence" value="ECO:0007669"/>
    <property type="project" value="UniProtKB-SubCell"/>
</dbReference>
<dbReference type="PROSITE" id="PS00409">
    <property type="entry name" value="PROKAR_NTER_METHYL"/>
    <property type="match status" value="1"/>
</dbReference>
<dbReference type="InterPro" id="IPR013545">
    <property type="entry name" value="T2SS_protein-GspG_C"/>
</dbReference>
<dbReference type="NCBIfam" id="TIGR01710">
    <property type="entry name" value="typeII_sec_gspG"/>
    <property type="match status" value="1"/>
</dbReference>
<organism evidence="13 14">
    <name type="scientific">Sphingobium xenophagum</name>
    <dbReference type="NCBI Taxonomy" id="121428"/>
    <lineage>
        <taxon>Bacteria</taxon>
        <taxon>Pseudomonadati</taxon>
        <taxon>Pseudomonadota</taxon>
        <taxon>Alphaproteobacteria</taxon>
        <taxon>Sphingomonadales</taxon>
        <taxon>Sphingomonadaceae</taxon>
        <taxon>Sphingobium</taxon>
    </lineage>
</organism>
<dbReference type="InterPro" id="IPR045584">
    <property type="entry name" value="Pilin-like"/>
</dbReference>
<dbReference type="KEGG" id="shyd:CJD35_14230"/>
<keyword evidence="6" id="KW-0997">Cell inner membrane</keyword>
<evidence type="ECO:0000313" key="14">
    <source>
        <dbReference type="Proteomes" id="UP000217141"/>
    </source>
</evidence>
<dbReference type="PANTHER" id="PTHR30093">
    <property type="entry name" value="GENERAL SECRETION PATHWAY PROTEIN G"/>
    <property type="match status" value="1"/>
</dbReference>
<name>A0A249MVR5_SPHXE</name>
<evidence type="ECO:0000259" key="12">
    <source>
        <dbReference type="Pfam" id="PF08334"/>
    </source>
</evidence>
<dbReference type="GO" id="GO:0015627">
    <property type="term" value="C:type II protein secretion system complex"/>
    <property type="evidence" value="ECO:0007669"/>
    <property type="project" value="InterPro"/>
</dbReference>
<dbReference type="InterPro" id="IPR010054">
    <property type="entry name" value="Type2_sec_GspG"/>
</dbReference>
<keyword evidence="5" id="KW-0488">Methylation</keyword>
<dbReference type="InterPro" id="IPR000983">
    <property type="entry name" value="Bac_GSPG_pilin"/>
</dbReference>
<evidence type="ECO:0000256" key="10">
    <source>
        <dbReference type="SAM" id="MobiDB-lite"/>
    </source>
</evidence>
<evidence type="ECO:0000256" key="8">
    <source>
        <dbReference type="ARBA" id="ARBA00022989"/>
    </source>
</evidence>
<dbReference type="GO" id="GO:0015628">
    <property type="term" value="P:protein secretion by the type II secretion system"/>
    <property type="evidence" value="ECO:0007669"/>
    <property type="project" value="InterPro"/>
</dbReference>